<evidence type="ECO:0000256" key="1">
    <source>
        <dbReference type="SAM" id="Coils"/>
    </source>
</evidence>
<name>A0AAD6Y810_9AGAR</name>
<comment type="caution">
    <text evidence="3">The sequence shown here is derived from an EMBL/GenBank/DDBJ whole genome shotgun (WGS) entry which is preliminary data.</text>
</comment>
<keyword evidence="1" id="KW-0175">Coiled coil</keyword>
<feature type="region of interest" description="Disordered" evidence="2">
    <location>
        <begin position="50"/>
        <end position="107"/>
    </location>
</feature>
<evidence type="ECO:0000256" key="2">
    <source>
        <dbReference type="SAM" id="MobiDB-lite"/>
    </source>
</evidence>
<sequence length="297" mass="32607">MVELQSRDVGGTFAAFKNETYSEVFSDQVPLGFSMLEYAESHNWDTATVASSRRRKASNPHSATEISRGVPELMREAEEALEKAAGSAASTEVASDEGESSPTDTAGHSIYDAPLPVGHEPPAWLFPPTARQIAHSRAGALPRLSSLTPLSPTSQKQSTTFLPTWNTNPTATAQAASVLEAAKVDLTALVMRIEKVREGERSELEAKLDDQAREYAAKLMDLEIEAQDKLDRQTKYREKLENELQTQTDLINDLQRRWILQTRRRNPGTLADSDPNADSPPISLHVSGAFHREAASP</sequence>
<reference evidence="3" key="1">
    <citation type="submission" date="2023-03" db="EMBL/GenBank/DDBJ databases">
        <title>Massive genome expansion in bonnet fungi (Mycena s.s.) driven by repeated elements and novel gene families across ecological guilds.</title>
        <authorList>
            <consortium name="Lawrence Berkeley National Laboratory"/>
            <person name="Harder C.B."/>
            <person name="Miyauchi S."/>
            <person name="Viragh M."/>
            <person name="Kuo A."/>
            <person name="Thoen E."/>
            <person name="Andreopoulos B."/>
            <person name="Lu D."/>
            <person name="Skrede I."/>
            <person name="Drula E."/>
            <person name="Henrissat B."/>
            <person name="Morin E."/>
            <person name="Kohler A."/>
            <person name="Barry K."/>
            <person name="LaButti K."/>
            <person name="Morin E."/>
            <person name="Salamov A."/>
            <person name="Lipzen A."/>
            <person name="Mereny Z."/>
            <person name="Hegedus B."/>
            <person name="Baldrian P."/>
            <person name="Stursova M."/>
            <person name="Weitz H."/>
            <person name="Taylor A."/>
            <person name="Grigoriev I.V."/>
            <person name="Nagy L.G."/>
            <person name="Martin F."/>
            <person name="Kauserud H."/>
        </authorList>
    </citation>
    <scope>NUCLEOTIDE SEQUENCE</scope>
    <source>
        <strain evidence="3">9144</strain>
    </source>
</reference>
<feature type="region of interest" description="Disordered" evidence="2">
    <location>
        <begin position="145"/>
        <end position="165"/>
    </location>
</feature>
<accession>A0AAD6Y810</accession>
<gene>
    <name evidence="3" type="ORF">GGX14DRAFT_664932</name>
</gene>
<feature type="compositionally biased region" description="Low complexity" evidence="2">
    <location>
        <begin position="145"/>
        <end position="154"/>
    </location>
</feature>
<dbReference type="Proteomes" id="UP001219525">
    <property type="component" value="Unassembled WGS sequence"/>
</dbReference>
<evidence type="ECO:0000313" key="3">
    <source>
        <dbReference type="EMBL" id="KAJ7198748.1"/>
    </source>
</evidence>
<feature type="region of interest" description="Disordered" evidence="2">
    <location>
        <begin position="264"/>
        <end position="297"/>
    </location>
</feature>
<keyword evidence="4" id="KW-1185">Reference proteome</keyword>
<feature type="coiled-coil region" evidence="1">
    <location>
        <begin position="205"/>
        <end position="257"/>
    </location>
</feature>
<evidence type="ECO:0000313" key="4">
    <source>
        <dbReference type="Proteomes" id="UP001219525"/>
    </source>
</evidence>
<dbReference type="EMBL" id="JARJCW010000071">
    <property type="protein sequence ID" value="KAJ7198748.1"/>
    <property type="molecule type" value="Genomic_DNA"/>
</dbReference>
<protein>
    <submittedName>
        <fullName evidence="3">Uncharacterized protein</fullName>
    </submittedName>
</protein>
<organism evidence="3 4">
    <name type="scientific">Mycena pura</name>
    <dbReference type="NCBI Taxonomy" id="153505"/>
    <lineage>
        <taxon>Eukaryota</taxon>
        <taxon>Fungi</taxon>
        <taxon>Dikarya</taxon>
        <taxon>Basidiomycota</taxon>
        <taxon>Agaricomycotina</taxon>
        <taxon>Agaricomycetes</taxon>
        <taxon>Agaricomycetidae</taxon>
        <taxon>Agaricales</taxon>
        <taxon>Marasmiineae</taxon>
        <taxon>Mycenaceae</taxon>
        <taxon>Mycena</taxon>
    </lineage>
</organism>
<feature type="compositionally biased region" description="Basic and acidic residues" evidence="2">
    <location>
        <begin position="73"/>
        <end position="82"/>
    </location>
</feature>
<proteinExistence type="predicted"/>
<dbReference type="AlphaFoldDB" id="A0AAD6Y810"/>
<feature type="compositionally biased region" description="Polar residues" evidence="2">
    <location>
        <begin position="155"/>
        <end position="165"/>
    </location>
</feature>